<organism evidence="1 2">
    <name type="scientific">Caulobacter phage Percy</name>
    <dbReference type="NCBI Taxonomy" id="1701809"/>
    <lineage>
        <taxon>Viruses</taxon>
        <taxon>Duplodnaviria</taxon>
        <taxon>Heunggongvirae</taxon>
        <taxon>Uroviricota</taxon>
        <taxon>Caudoviricetes</taxon>
        <taxon>Autographivirales</taxon>
        <taxon>Autonotataviridae</taxon>
        <taxon>Percyvirus</taxon>
        <taxon>Percyvirus percy</taxon>
    </lineage>
</organism>
<gene>
    <name evidence="1" type="ORF">CPT_Percy4</name>
</gene>
<dbReference type="Proteomes" id="UP000204057">
    <property type="component" value="Segment"/>
</dbReference>
<keyword evidence="2" id="KW-1185">Reference proteome</keyword>
<protein>
    <submittedName>
        <fullName evidence="1">Uncharacterized protein</fullName>
    </submittedName>
</protein>
<reference evidence="1 2" key="1">
    <citation type="journal article" date="2015" name="Genome Announc.">
        <title>Complete Genome Sequence of Caulobacter crescentus Podophage Percy.</title>
        <authorList>
            <person name="Lerma R.A."/>
            <person name="Tidwell T.J."/>
            <person name="Cahill J.L."/>
            <person name="Rasche E.S."/>
            <person name="Kuty Everett G.F."/>
        </authorList>
    </citation>
    <scope>NUCLEOTIDE SEQUENCE [LARGE SCALE GENOMIC DNA]</scope>
</reference>
<dbReference type="KEGG" id="vg:26796231"/>
<evidence type="ECO:0000313" key="2">
    <source>
        <dbReference type="Proteomes" id="UP000204057"/>
    </source>
</evidence>
<accession>A0A0M4RDG2</accession>
<name>A0A0M4RDG2_9CAUD</name>
<dbReference type="RefSeq" id="YP_009225236.1">
    <property type="nucleotide sequence ID" value="NC_029092.1"/>
</dbReference>
<evidence type="ECO:0000313" key="1">
    <source>
        <dbReference type="EMBL" id="ALF01638.1"/>
    </source>
</evidence>
<dbReference type="EMBL" id="KT381879">
    <property type="protein sequence ID" value="ALF01638.1"/>
    <property type="molecule type" value="Genomic_DNA"/>
</dbReference>
<dbReference type="GeneID" id="26796231"/>
<sequence>MNSIRIKWPTGQVEARANPVRIKGQLLLTAEGKAQARAMRQVLGIKSV</sequence>
<proteinExistence type="predicted"/>